<organism evidence="2 3">
    <name type="scientific">Paracoccus aminophilus JCM 7686</name>
    <dbReference type="NCBI Taxonomy" id="1367847"/>
    <lineage>
        <taxon>Bacteria</taxon>
        <taxon>Pseudomonadati</taxon>
        <taxon>Pseudomonadota</taxon>
        <taxon>Alphaproteobacteria</taxon>
        <taxon>Rhodobacterales</taxon>
        <taxon>Paracoccaceae</taxon>
        <taxon>Paracoccus</taxon>
    </lineage>
</organism>
<keyword evidence="3" id="KW-1185">Reference proteome</keyword>
<dbReference type="KEGG" id="pami:JCM7686_0694"/>
<keyword evidence="1" id="KW-0732">Signal</keyword>
<feature type="signal peptide" evidence="1">
    <location>
        <begin position="1"/>
        <end position="24"/>
    </location>
</feature>
<evidence type="ECO:0000256" key="1">
    <source>
        <dbReference type="SAM" id="SignalP"/>
    </source>
</evidence>
<feature type="chain" id="PRO_5004534843" evidence="1">
    <location>
        <begin position="25"/>
        <end position="175"/>
    </location>
</feature>
<dbReference type="STRING" id="1367847.JCM7686_0694"/>
<evidence type="ECO:0000313" key="2">
    <source>
        <dbReference type="EMBL" id="AGT07803.1"/>
    </source>
</evidence>
<dbReference type="Proteomes" id="UP000015480">
    <property type="component" value="Chromosome"/>
</dbReference>
<dbReference type="AlphaFoldDB" id="S5Y8X7"/>
<evidence type="ECO:0000313" key="3">
    <source>
        <dbReference type="Proteomes" id="UP000015480"/>
    </source>
</evidence>
<dbReference type="PATRIC" id="fig|1367847.3.peg.645"/>
<reference evidence="2 3" key="1">
    <citation type="journal article" date="2014" name="BMC Genomics">
        <title>Architecture and functions of a multipartite genome of the methylotrophic bacterium Paracoccus aminophilus JCM 7686, containing primary and secondary chromids.</title>
        <authorList>
            <person name="Dziewit L."/>
            <person name="Czarnecki J."/>
            <person name="Wibberg D."/>
            <person name="Radlinska M."/>
            <person name="Mrozek P."/>
            <person name="Szymczak M."/>
            <person name="Schluter A."/>
            <person name="Puhler A."/>
            <person name="Bartosik D."/>
        </authorList>
    </citation>
    <scope>NUCLEOTIDE SEQUENCE [LARGE SCALE GENOMIC DNA]</scope>
    <source>
        <strain evidence="2">JCM 7686</strain>
    </source>
</reference>
<dbReference type="OrthoDB" id="7666115at2"/>
<name>S5Y8X7_PARAH</name>
<dbReference type="EMBL" id="CP006650">
    <property type="protein sequence ID" value="AGT07803.1"/>
    <property type="molecule type" value="Genomic_DNA"/>
</dbReference>
<proteinExistence type="predicted"/>
<gene>
    <name evidence="2" type="ORF">JCM7686_0694</name>
</gene>
<dbReference type="eggNOG" id="ENOG503019G">
    <property type="taxonomic scope" value="Bacteria"/>
</dbReference>
<dbReference type="RefSeq" id="WP_020949442.1">
    <property type="nucleotide sequence ID" value="NC_022041.1"/>
</dbReference>
<dbReference type="HOGENOM" id="CLU_1531103_0_0_5"/>
<accession>S5Y8X7</accession>
<protein>
    <submittedName>
        <fullName evidence="2">Uncharacterized protein</fullName>
    </submittedName>
</protein>
<sequence length="175" mass="18338">MRIRFPVMSFAAAALMALPFFSHSAETVTGGNSTVAAETGASASQLAAKTLPTKSAPPSAILHKTPVAGTAPAFADSGAAERHRTPIFRPGECPPDMRKSKAPCATATNSGARGFRIGDKVDAANVHVITRPGLYGIGAAPRGSQYGIIDGRLVRYDLESMRIQSVLRYVEAILD</sequence>